<protein>
    <submittedName>
        <fullName evidence="1">Uncharacterized protein</fullName>
    </submittedName>
</protein>
<sequence>MQNGITQRAILVTYDRYFQAEAATLACADVAMALNREAQHKLGLHLRIMGMSATLNMPQP</sequence>
<name>A0ABW5CSF3_9BACT</name>
<proteinExistence type="predicted"/>
<dbReference type="EMBL" id="JBHUIM010000001">
    <property type="protein sequence ID" value="MFD2245316.1"/>
    <property type="molecule type" value="Genomic_DNA"/>
</dbReference>
<evidence type="ECO:0000313" key="2">
    <source>
        <dbReference type="Proteomes" id="UP001597374"/>
    </source>
</evidence>
<accession>A0ABW5CSF3</accession>
<dbReference type="RefSeq" id="WP_250429228.1">
    <property type="nucleotide sequence ID" value="NZ_JALPRR010000002.1"/>
</dbReference>
<organism evidence="1 2">
    <name type="scientific">Pontibacter ruber</name>
    <dbReference type="NCBI Taxonomy" id="1343895"/>
    <lineage>
        <taxon>Bacteria</taxon>
        <taxon>Pseudomonadati</taxon>
        <taxon>Bacteroidota</taxon>
        <taxon>Cytophagia</taxon>
        <taxon>Cytophagales</taxon>
        <taxon>Hymenobacteraceae</taxon>
        <taxon>Pontibacter</taxon>
    </lineage>
</organism>
<reference evidence="2" key="1">
    <citation type="journal article" date="2019" name="Int. J. Syst. Evol. Microbiol.">
        <title>The Global Catalogue of Microorganisms (GCM) 10K type strain sequencing project: providing services to taxonomists for standard genome sequencing and annotation.</title>
        <authorList>
            <consortium name="The Broad Institute Genomics Platform"/>
            <consortium name="The Broad Institute Genome Sequencing Center for Infectious Disease"/>
            <person name="Wu L."/>
            <person name="Ma J."/>
        </authorList>
    </citation>
    <scope>NUCLEOTIDE SEQUENCE [LARGE SCALE GENOMIC DNA]</scope>
    <source>
        <strain evidence="2">CGMCC 4.1782</strain>
    </source>
</reference>
<comment type="caution">
    <text evidence="1">The sequence shown here is derived from an EMBL/GenBank/DDBJ whole genome shotgun (WGS) entry which is preliminary data.</text>
</comment>
<gene>
    <name evidence="1" type="ORF">ACFSKP_03565</name>
</gene>
<evidence type="ECO:0000313" key="1">
    <source>
        <dbReference type="EMBL" id="MFD2245316.1"/>
    </source>
</evidence>
<dbReference type="Proteomes" id="UP001597374">
    <property type="component" value="Unassembled WGS sequence"/>
</dbReference>
<keyword evidence="2" id="KW-1185">Reference proteome</keyword>